<dbReference type="InterPro" id="IPR013783">
    <property type="entry name" value="Ig-like_fold"/>
</dbReference>
<dbReference type="Gene3D" id="3.20.20.80">
    <property type="entry name" value="Glycosidases"/>
    <property type="match status" value="1"/>
</dbReference>
<dbReference type="SMART" id="SM00642">
    <property type="entry name" value="Aamy"/>
    <property type="match status" value="1"/>
</dbReference>
<reference evidence="6 7" key="1">
    <citation type="submission" date="2018-05" db="EMBL/GenBank/DDBJ databases">
        <title>Genomic Encyclopedia of Type Strains, Phase IV (KMG-IV): sequencing the most valuable type-strain genomes for metagenomic binning, comparative biology and taxonomic classification.</title>
        <authorList>
            <person name="Goeker M."/>
        </authorList>
    </citation>
    <scope>NUCLEOTIDE SEQUENCE [LARGE SCALE GENOMIC DNA]</scope>
    <source>
        <strain evidence="6 7">DSM 103371</strain>
    </source>
</reference>
<organism evidence="6 7">
    <name type="scientific">Silicimonas algicola</name>
    <dbReference type="NCBI Taxonomy" id="1826607"/>
    <lineage>
        <taxon>Bacteria</taxon>
        <taxon>Pseudomonadati</taxon>
        <taxon>Pseudomonadota</taxon>
        <taxon>Alphaproteobacteria</taxon>
        <taxon>Rhodobacterales</taxon>
        <taxon>Paracoccaceae</taxon>
    </lineage>
</organism>
<evidence type="ECO:0000256" key="2">
    <source>
        <dbReference type="ARBA" id="ARBA00022801"/>
    </source>
</evidence>
<dbReference type="GO" id="GO:0004135">
    <property type="term" value="F:amylo-alpha-1,6-glucosidase activity"/>
    <property type="evidence" value="ECO:0007669"/>
    <property type="project" value="InterPro"/>
</dbReference>
<dbReference type="InterPro" id="IPR011837">
    <property type="entry name" value="Glycogen_debranch_GlgX"/>
</dbReference>
<name>A0A316GT65_9RHOB</name>
<dbReference type="Gene3D" id="2.60.40.10">
    <property type="entry name" value="Immunoglobulins"/>
    <property type="match status" value="1"/>
</dbReference>
<keyword evidence="3" id="KW-0326">Glycosidase</keyword>
<evidence type="ECO:0000256" key="4">
    <source>
        <dbReference type="SAM" id="MobiDB-lite"/>
    </source>
</evidence>
<comment type="caution">
    <text evidence="6">The sequence shown here is derived from an EMBL/GenBank/DDBJ whole genome shotgun (WGS) entry which is preliminary data.</text>
</comment>
<gene>
    <name evidence="6" type="ORF">C8D95_10142</name>
</gene>
<dbReference type="RefSeq" id="WP_241239767.1">
    <property type="nucleotide sequence ID" value="NZ_CP034588.1"/>
</dbReference>
<dbReference type="Pfam" id="PF02922">
    <property type="entry name" value="CBM_48"/>
    <property type="match status" value="1"/>
</dbReference>
<dbReference type="InterPro" id="IPR017853">
    <property type="entry name" value="GH"/>
</dbReference>
<dbReference type="InterPro" id="IPR044505">
    <property type="entry name" value="GlgX_Isoamylase_N_E_set"/>
</dbReference>
<dbReference type="SUPFAM" id="SSF81296">
    <property type="entry name" value="E set domains"/>
    <property type="match status" value="1"/>
</dbReference>
<evidence type="ECO:0000313" key="7">
    <source>
        <dbReference type="Proteomes" id="UP000245390"/>
    </source>
</evidence>
<sequence length="703" mass="78767">MNPTRAKGAPTRLAHRSVAGGQPWPLGATFDGAGVNFAVFSAHAARVEVCLFTDDGRREIARLALPERDGDIWHGHVEGLTPGTRYGLRVHGPYDPENGQRFNANKLLLDPYARQIVGRLKWSDALMGYRVGGAAGDLSFDTRDSAFAMPKCVVADASFDWGDDRPPRHDLRGTVIYEANVRGLTMAHPGIDPSLRGTFLGMSSEPMIDHLTRLGVTAVQLLPIQSFLNDRFLEVRGLRNYWGYQTIGFFAPEPRYMSHEAVWEFQAMVRRFHAAGIEVILDVVYNHSGEADQLGPTLSFRGIDNRSYYKLIGSGRDYENFTGTGNTLNLDHPMVLRMVMDSLRYWVEVMHVDGFRFDLASALARGPEGFEPESAFLDALRQDPVLSRVKLIAEPWDVGPDGYRLGRFPYPFLEWNDKFRDEVRRFWRGDPYGAAHLAKRLLGSAELFDHGGRAAVSSVNFIACHDGFTLSDVVSYSHKRNEANGEDNRDGHNENQSENFGIEGPTDDADVIAARDLRRRNLLATLFLSQGTPMILGGDEVGNSQSGNNNAYAQDNETGWIDWSGADDGFLRFVRRLIALRRAYPVLSQRRFLHGQRRGEDHPPDLEWRRADGATPTDDDWQNADWHSVGVIIRESSEKALPKHETDVFAFFNAAGETSVWLPKGRWFRVLDTADPDAMPQACEGEVYLARHSVALFARDDGR</sequence>
<feature type="region of interest" description="Disordered" evidence="4">
    <location>
        <begin position="481"/>
        <end position="506"/>
    </location>
</feature>
<dbReference type="InterPro" id="IPR014756">
    <property type="entry name" value="Ig_E-set"/>
</dbReference>
<feature type="compositionally biased region" description="Basic and acidic residues" evidence="4">
    <location>
        <begin position="481"/>
        <end position="495"/>
    </location>
</feature>
<comment type="similarity">
    <text evidence="1">Belongs to the glycosyl hydrolase 13 family.</text>
</comment>
<evidence type="ECO:0000256" key="1">
    <source>
        <dbReference type="ARBA" id="ARBA00008061"/>
    </source>
</evidence>
<dbReference type="InterPro" id="IPR004193">
    <property type="entry name" value="Glyco_hydro_13_N"/>
</dbReference>
<protein>
    <submittedName>
        <fullName evidence="6">Glycogen operon protein</fullName>
    </submittedName>
</protein>
<accession>A0A316GT65</accession>
<dbReference type="EMBL" id="QGGV01000001">
    <property type="protein sequence ID" value="PWK58237.1"/>
    <property type="molecule type" value="Genomic_DNA"/>
</dbReference>
<keyword evidence="7" id="KW-1185">Reference proteome</keyword>
<dbReference type="CDD" id="cd11326">
    <property type="entry name" value="AmyAc_Glg_debranch"/>
    <property type="match status" value="1"/>
</dbReference>
<dbReference type="Pfam" id="PF00128">
    <property type="entry name" value="Alpha-amylase"/>
    <property type="match status" value="1"/>
</dbReference>
<feature type="domain" description="Glycosyl hydrolase family 13 catalytic" evidence="5">
    <location>
        <begin position="152"/>
        <end position="581"/>
    </location>
</feature>
<evidence type="ECO:0000259" key="5">
    <source>
        <dbReference type="SMART" id="SM00642"/>
    </source>
</evidence>
<dbReference type="Proteomes" id="UP000245390">
    <property type="component" value="Unassembled WGS sequence"/>
</dbReference>
<dbReference type="CDD" id="cd02856">
    <property type="entry name" value="E_set_GDE_Isoamylase_N"/>
    <property type="match status" value="1"/>
</dbReference>
<dbReference type="PANTHER" id="PTHR43002">
    <property type="entry name" value="GLYCOGEN DEBRANCHING ENZYME"/>
    <property type="match status" value="1"/>
</dbReference>
<dbReference type="InterPro" id="IPR006047">
    <property type="entry name" value="GH13_cat_dom"/>
</dbReference>
<dbReference type="InterPro" id="IPR013780">
    <property type="entry name" value="Glyco_hydro_b"/>
</dbReference>
<dbReference type="Gene3D" id="2.60.40.1180">
    <property type="entry name" value="Golgi alpha-mannosidase II"/>
    <property type="match status" value="1"/>
</dbReference>
<dbReference type="NCBIfam" id="TIGR02100">
    <property type="entry name" value="glgX_debranch"/>
    <property type="match status" value="1"/>
</dbReference>
<dbReference type="GO" id="GO:0005980">
    <property type="term" value="P:glycogen catabolic process"/>
    <property type="evidence" value="ECO:0007669"/>
    <property type="project" value="InterPro"/>
</dbReference>
<evidence type="ECO:0000313" key="6">
    <source>
        <dbReference type="EMBL" id="PWK58237.1"/>
    </source>
</evidence>
<dbReference type="SUPFAM" id="SSF51445">
    <property type="entry name" value="(Trans)glycosidases"/>
    <property type="match status" value="1"/>
</dbReference>
<evidence type="ECO:0000256" key="3">
    <source>
        <dbReference type="ARBA" id="ARBA00023295"/>
    </source>
</evidence>
<keyword evidence="2" id="KW-0378">Hydrolase</keyword>
<dbReference type="SUPFAM" id="SSF51011">
    <property type="entry name" value="Glycosyl hydrolase domain"/>
    <property type="match status" value="1"/>
</dbReference>
<dbReference type="AlphaFoldDB" id="A0A316GT65"/>
<proteinExistence type="inferred from homology"/>